<comment type="caution">
    <text evidence="1">The sequence shown here is derived from an EMBL/GenBank/DDBJ whole genome shotgun (WGS) entry which is preliminary data.</text>
</comment>
<dbReference type="Proteomes" id="UP000579945">
    <property type="component" value="Unassembled WGS sequence"/>
</dbReference>
<accession>A0A7W5Y6Y7</accession>
<proteinExistence type="predicted"/>
<keyword evidence="2" id="KW-1185">Reference proteome</keyword>
<gene>
    <name evidence="1" type="ORF">FHR33_002796</name>
</gene>
<reference evidence="1 2" key="1">
    <citation type="submission" date="2020-08" db="EMBL/GenBank/DDBJ databases">
        <title>Sequencing the genomes of 1000 actinobacteria strains.</title>
        <authorList>
            <person name="Klenk H.-P."/>
        </authorList>
    </citation>
    <scope>NUCLEOTIDE SEQUENCE [LARGE SCALE GENOMIC DNA]</scope>
    <source>
        <strain evidence="1 2">DSM 44320</strain>
    </source>
</reference>
<evidence type="ECO:0000313" key="1">
    <source>
        <dbReference type="EMBL" id="MBB3726936.1"/>
    </source>
</evidence>
<dbReference type="AlphaFoldDB" id="A0A7W5Y6Y7"/>
<sequence length="85" mass="9257">MDLLATPADDVHAAVKRAARLAYAILDGTLIPMDRLADERPYYNGKRKQHGMNVHLLADPAGRLVCASPAVPAPSTTWVPLARWP</sequence>
<name>A0A7W5Y6Y7_9ACTN</name>
<evidence type="ECO:0000313" key="2">
    <source>
        <dbReference type="Proteomes" id="UP000579945"/>
    </source>
</evidence>
<organism evidence="1 2">
    <name type="scientific">Nonomuraea dietziae</name>
    <dbReference type="NCBI Taxonomy" id="65515"/>
    <lineage>
        <taxon>Bacteria</taxon>
        <taxon>Bacillati</taxon>
        <taxon>Actinomycetota</taxon>
        <taxon>Actinomycetes</taxon>
        <taxon>Streptosporangiales</taxon>
        <taxon>Streptosporangiaceae</taxon>
        <taxon>Nonomuraea</taxon>
    </lineage>
</organism>
<protein>
    <submittedName>
        <fullName evidence="1">Uncharacterized protein</fullName>
    </submittedName>
</protein>
<dbReference type="EMBL" id="JACIBV010000001">
    <property type="protein sequence ID" value="MBB3726936.1"/>
    <property type="molecule type" value="Genomic_DNA"/>
</dbReference>